<proteinExistence type="inferred from homology"/>
<evidence type="ECO:0000313" key="9">
    <source>
        <dbReference type="Proteomes" id="UP001634394"/>
    </source>
</evidence>
<keyword evidence="6" id="KW-0539">Nucleus</keyword>
<comment type="similarity">
    <text evidence="3">Belongs to the CENP-L/IML3 family.</text>
</comment>
<evidence type="ECO:0000313" key="8">
    <source>
        <dbReference type="EMBL" id="KAL3859577.1"/>
    </source>
</evidence>
<dbReference type="GO" id="GO:0000775">
    <property type="term" value="C:chromosome, centromeric region"/>
    <property type="evidence" value="ECO:0007669"/>
    <property type="project" value="UniProtKB-SubCell"/>
</dbReference>
<dbReference type="AlphaFoldDB" id="A0ABD3VDE9"/>
<sequence length="343" mass="38454">MSCRHQNVRQHTVRLGHALCHEQLPKAATLQARIDPVSSRSVSGEEEENIKALLNKTWHVFGLSPLYNFERKSSAFQRYSKSLSSALEAESHKGCFVDNDIPGNVDIGGVRGLTVNIGDQNAVGIFVKGKNRKAEDAMVYTALLCCVNLQFSPIPKDLETFFKYFPIMLARGPVAIMDTVNEWLESQFDCRVTRLKFSSNDLLWMTSLWSAYTPVPKSRPLELVYAVPQECKGLSKITYTMAAVDAKRLLDAVHPVDSDELTEEEVQAFFDALEGHFCYIFHVKLGTMCLRTVGNSIAYVSTDGKIKLFSMDFVFNVLAHLTQLSVERFTGTSLPTLPFSHNE</sequence>
<evidence type="ECO:0000256" key="5">
    <source>
        <dbReference type="ARBA" id="ARBA00022454"/>
    </source>
</evidence>
<keyword evidence="5" id="KW-0158">Chromosome</keyword>
<dbReference type="Proteomes" id="UP001634394">
    <property type="component" value="Unassembled WGS sequence"/>
</dbReference>
<evidence type="ECO:0000256" key="6">
    <source>
        <dbReference type="ARBA" id="ARBA00023242"/>
    </source>
</evidence>
<reference evidence="8 9" key="1">
    <citation type="submission" date="2024-11" db="EMBL/GenBank/DDBJ databases">
        <title>Chromosome-level genome assembly of the freshwater bivalve Anodonta woodiana.</title>
        <authorList>
            <person name="Chen X."/>
        </authorList>
    </citation>
    <scope>NUCLEOTIDE SEQUENCE [LARGE SCALE GENOMIC DNA]</scope>
    <source>
        <strain evidence="8">MN2024</strain>
        <tissue evidence="8">Gills</tissue>
    </source>
</reference>
<gene>
    <name evidence="8" type="ORF">ACJMK2_009793</name>
</gene>
<dbReference type="GO" id="GO:0005634">
    <property type="term" value="C:nucleus"/>
    <property type="evidence" value="ECO:0007669"/>
    <property type="project" value="UniProtKB-SubCell"/>
</dbReference>
<comment type="subcellular location">
    <subcellularLocation>
        <location evidence="2">Chromosome</location>
        <location evidence="2">Centromere</location>
    </subcellularLocation>
    <subcellularLocation>
        <location evidence="1">Nucleus</location>
    </subcellularLocation>
</comment>
<keyword evidence="7" id="KW-0137">Centromere</keyword>
<name>A0ABD3VDE9_SINWO</name>
<evidence type="ECO:0000256" key="4">
    <source>
        <dbReference type="ARBA" id="ARBA00016380"/>
    </source>
</evidence>
<dbReference type="PANTHER" id="PTHR31740">
    <property type="entry name" value="CENTROMERE PROTEIN L"/>
    <property type="match status" value="1"/>
</dbReference>
<protein>
    <recommendedName>
        <fullName evidence="4">Centromere protein L</fullName>
    </recommendedName>
</protein>
<evidence type="ECO:0000256" key="3">
    <source>
        <dbReference type="ARBA" id="ARBA00011060"/>
    </source>
</evidence>
<comment type="caution">
    <text evidence="8">The sequence shown here is derived from an EMBL/GenBank/DDBJ whole genome shotgun (WGS) entry which is preliminary data.</text>
</comment>
<keyword evidence="9" id="KW-1185">Reference proteome</keyword>
<evidence type="ECO:0000256" key="2">
    <source>
        <dbReference type="ARBA" id="ARBA00004584"/>
    </source>
</evidence>
<evidence type="ECO:0000256" key="1">
    <source>
        <dbReference type="ARBA" id="ARBA00004123"/>
    </source>
</evidence>
<dbReference type="InterPro" id="IPR025204">
    <property type="entry name" value="CENP-L"/>
</dbReference>
<dbReference type="EMBL" id="JBJQND010000012">
    <property type="protein sequence ID" value="KAL3859577.1"/>
    <property type="molecule type" value="Genomic_DNA"/>
</dbReference>
<organism evidence="8 9">
    <name type="scientific">Sinanodonta woodiana</name>
    <name type="common">Chinese pond mussel</name>
    <name type="synonym">Anodonta woodiana</name>
    <dbReference type="NCBI Taxonomy" id="1069815"/>
    <lineage>
        <taxon>Eukaryota</taxon>
        <taxon>Metazoa</taxon>
        <taxon>Spiralia</taxon>
        <taxon>Lophotrochozoa</taxon>
        <taxon>Mollusca</taxon>
        <taxon>Bivalvia</taxon>
        <taxon>Autobranchia</taxon>
        <taxon>Heteroconchia</taxon>
        <taxon>Palaeoheterodonta</taxon>
        <taxon>Unionida</taxon>
        <taxon>Unionoidea</taxon>
        <taxon>Unionidae</taxon>
        <taxon>Unioninae</taxon>
        <taxon>Sinanodonta</taxon>
    </lineage>
</organism>
<evidence type="ECO:0000256" key="7">
    <source>
        <dbReference type="ARBA" id="ARBA00023328"/>
    </source>
</evidence>
<dbReference type="Pfam" id="PF13092">
    <property type="entry name" value="CENP-L"/>
    <property type="match status" value="1"/>
</dbReference>
<accession>A0ABD3VDE9</accession>
<dbReference type="PANTHER" id="PTHR31740:SF2">
    <property type="entry name" value="CENTROMERE PROTEIN L"/>
    <property type="match status" value="1"/>
</dbReference>